<accession>A0ABS8RXC7</accession>
<evidence type="ECO:0000313" key="2">
    <source>
        <dbReference type="Proteomes" id="UP000823775"/>
    </source>
</evidence>
<dbReference type="Proteomes" id="UP000823775">
    <property type="component" value="Unassembled WGS sequence"/>
</dbReference>
<reference evidence="1 2" key="1">
    <citation type="journal article" date="2021" name="BMC Genomics">
        <title>Datura genome reveals duplications of psychoactive alkaloid biosynthetic genes and high mutation rate following tissue culture.</title>
        <authorList>
            <person name="Rajewski A."/>
            <person name="Carter-House D."/>
            <person name="Stajich J."/>
            <person name="Litt A."/>
        </authorList>
    </citation>
    <scope>NUCLEOTIDE SEQUENCE [LARGE SCALE GENOMIC DNA]</scope>
    <source>
        <strain evidence="1">AR-01</strain>
    </source>
</reference>
<organism evidence="1 2">
    <name type="scientific">Datura stramonium</name>
    <name type="common">Jimsonweed</name>
    <name type="synonym">Common thornapple</name>
    <dbReference type="NCBI Taxonomy" id="4076"/>
    <lineage>
        <taxon>Eukaryota</taxon>
        <taxon>Viridiplantae</taxon>
        <taxon>Streptophyta</taxon>
        <taxon>Embryophyta</taxon>
        <taxon>Tracheophyta</taxon>
        <taxon>Spermatophyta</taxon>
        <taxon>Magnoliopsida</taxon>
        <taxon>eudicotyledons</taxon>
        <taxon>Gunneridae</taxon>
        <taxon>Pentapetalae</taxon>
        <taxon>asterids</taxon>
        <taxon>lamiids</taxon>
        <taxon>Solanales</taxon>
        <taxon>Solanaceae</taxon>
        <taxon>Solanoideae</taxon>
        <taxon>Datureae</taxon>
        <taxon>Datura</taxon>
    </lineage>
</organism>
<keyword evidence="2" id="KW-1185">Reference proteome</keyword>
<proteinExistence type="predicted"/>
<gene>
    <name evidence="1" type="ORF">HAX54_010359</name>
</gene>
<evidence type="ECO:0000313" key="1">
    <source>
        <dbReference type="EMBL" id="MCD7451252.1"/>
    </source>
</evidence>
<name>A0ABS8RXC7_DATST</name>
<protein>
    <submittedName>
        <fullName evidence="1">Uncharacterized protein</fullName>
    </submittedName>
</protein>
<comment type="caution">
    <text evidence="1">The sequence shown here is derived from an EMBL/GenBank/DDBJ whole genome shotgun (WGS) entry which is preliminary data.</text>
</comment>
<sequence>MDNTVILYGSLLRDTPNEIVYAGGAGGTDFGITYQNTTKYIEDSMKMTTEV</sequence>
<feature type="non-terminal residue" evidence="1">
    <location>
        <position position="51"/>
    </location>
</feature>
<dbReference type="EMBL" id="JACEIK010000157">
    <property type="protein sequence ID" value="MCD7451252.1"/>
    <property type="molecule type" value="Genomic_DNA"/>
</dbReference>